<organism evidence="1 3">
    <name type="scientific">Moraxella caviae</name>
    <dbReference type="NCBI Taxonomy" id="34060"/>
    <lineage>
        <taxon>Bacteria</taxon>
        <taxon>Pseudomonadati</taxon>
        <taxon>Pseudomonadota</taxon>
        <taxon>Gammaproteobacteria</taxon>
        <taxon>Moraxellales</taxon>
        <taxon>Moraxellaceae</taxon>
        <taxon>Moraxella</taxon>
    </lineage>
</organism>
<evidence type="ECO:0000313" key="1">
    <source>
        <dbReference type="EMBL" id="OOR93436.1"/>
    </source>
</evidence>
<dbReference type="OrthoDB" id="5917215at2"/>
<evidence type="ECO:0000313" key="3">
    <source>
        <dbReference type="Proteomes" id="UP000190435"/>
    </source>
</evidence>
<dbReference type="Pfam" id="PF10973">
    <property type="entry name" value="DUF2799"/>
    <property type="match status" value="1"/>
</dbReference>
<dbReference type="Proteomes" id="UP000255279">
    <property type="component" value="Unassembled WGS sequence"/>
</dbReference>
<proteinExistence type="predicted"/>
<dbReference type="EMBL" id="MUXU01000004">
    <property type="protein sequence ID" value="OOR93436.1"/>
    <property type="molecule type" value="Genomic_DNA"/>
</dbReference>
<gene>
    <name evidence="1" type="ORF">B0181_00385</name>
    <name evidence="2" type="ORF">NCTC10293_01684</name>
</gene>
<name>A0A1T0ACJ2_9GAMM</name>
<evidence type="ECO:0000313" key="4">
    <source>
        <dbReference type="Proteomes" id="UP000255279"/>
    </source>
</evidence>
<dbReference type="EMBL" id="UGQE01000004">
    <property type="protein sequence ID" value="STZ14095.1"/>
    <property type="molecule type" value="Genomic_DNA"/>
</dbReference>
<protein>
    <submittedName>
        <fullName evidence="2">Protein of uncharacterized function (DUF2799)</fullName>
    </submittedName>
</protein>
<dbReference type="RefSeq" id="WP_078275519.1">
    <property type="nucleotide sequence ID" value="NZ_MUXU01000004.1"/>
</dbReference>
<evidence type="ECO:0000313" key="2">
    <source>
        <dbReference type="EMBL" id="STZ14095.1"/>
    </source>
</evidence>
<dbReference type="InterPro" id="IPR021242">
    <property type="entry name" value="DUF2799"/>
</dbReference>
<keyword evidence="3" id="KW-1185">Reference proteome</keyword>
<reference evidence="1 3" key="1">
    <citation type="submission" date="2017-02" db="EMBL/GenBank/DDBJ databases">
        <title>Draft genome sequence of Moraxella caviae CCUG 355 type strain.</title>
        <authorList>
            <person name="Engstrom-Jakobsson H."/>
            <person name="Salva-Serra F."/>
            <person name="Thorell K."/>
            <person name="Gonzales-Siles L."/>
            <person name="Karlsson R."/>
            <person name="Boulund F."/>
            <person name="Engstrand L."/>
            <person name="Moore E."/>
        </authorList>
    </citation>
    <scope>NUCLEOTIDE SEQUENCE [LARGE SCALE GENOMIC DNA]</scope>
    <source>
        <strain evidence="1 3">CCUG 355</strain>
    </source>
</reference>
<reference evidence="2 4" key="2">
    <citation type="submission" date="2018-06" db="EMBL/GenBank/DDBJ databases">
        <authorList>
            <consortium name="Pathogen Informatics"/>
            <person name="Doyle S."/>
        </authorList>
    </citation>
    <scope>NUCLEOTIDE SEQUENCE [LARGE SCALE GENOMIC DNA]</scope>
    <source>
        <strain evidence="2 4">NCTC10293</strain>
    </source>
</reference>
<sequence length="185" mass="20873">MTSKFSSHNQSALLAKSCTNSPKILLAAAFGVLTLAGCATTSAPRISSTDCPSLNWQTLGEADGAVGHSAQRILHYQKLCASTDITPNRAEWEAGRQKGLTQYCTKETAYNLGRMGRELTGVCEQNLDELHHANMMGLEQYEMGERLRRFDYPYYPYGSMYRNPFWHDPWFAPVPYYAPFYAPRR</sequence>
<dbReference type="AlphaFoldDB" id="A0A1T0ACJ2"/>
<dbReference type="STRING" id="34060.B0181_00385"/>
<accession>A0A1T0ACJ2</accession>
<dbReference type="Proteomes" id="UP000190435">
    <property type="component" value="Unassembled WGS sequence"/>
</dbReference>